<dbReference type="Proteomes" id="UP000266258">
    <property type="component" value="Unassembled WGS sequence"/>
</dbReference>
<dbReference type="AlphaFoldDB" id="A0A3A1Y5M0"/>
<dbReference type="EMBL" id="NRJH01000013">
    <property type="protein sequence ID" value="RIY33562.1"/>
    <property type="molecule type" value="Genomic_DNA"/>
</dbReference>
<gene>
    <name evidence="1" type="ORF">CJP74_01475</name>
</gene>
<evidence type="ECO:0000313" key="2">
    <source>
        <dbReference type="Proteomes" id="UP000266258"/>
    </source>
</evidence>
<evidence type="ECO:0000313" key="1">
    <source>
        <dbReference type="EMBL" id="RIY33562.1"/>
    </source>
</evidence>
<keyword evidence="2" id="KW-1185">Reference proteome</keyword>
<protein>
    <submittedName>
        <fullName evidence="1">Uncharacterized protein</fullName>
    </submittedName>
</protein>
<name>A0A3A1Y5M0_9GAMM</name>
<comment type="caution">
    <text evidence="1">The sequence shown here is derived from an EMBL/GenBank/DDBJ whole genome shotgun (WGS) entry which is preliminary data.</text>
</comment>
<proteinExistence type="predicted"/>
<dbReference type="OrthoDB" id="5666068at2"/>
<accession>A0A3A1Y5M0</accession>
<organism evidence="1 2">
    <name type="scientific">Psittacicella melopsittaci</name>
    <dbReference type="NCBI Taxonomy" id="2028576"/>
    <lineage>
        <taxon>Bacteria</taxon>
        <taxon>Pseudomonadati</taxon>
        <taxon>Pseudomonadota</taxon>
        <taxon>Gammaproteobacteria</taxon>
        <taxon>Pasteurellales</taxon>
        <taxon>Psittacicellaceae</taxon>
        <taxon>Psittacicella</taxon>
    </lineage>
</organism>
<sequence>MTTKHLFLLPSATAANLAALVIKEKNLNLDQVYVLYTAQAYNAVYSLGLEPSHTLAIDKEVAQFSSLLNDFNIAVYFALGQSYYQLIANFLGQTEVSYANINAQSLTLPEFEVYIPYLDSIEAQFLADHPQCSSLNILEADVSSYLGDKVPLGASLTSQFAEFYQDYPEATYYHTGIPPYIVCRSTDLKVLFNAQIGTKVNPVHFYRTNLAPFYWVGQPEYQGRATQITTFTYEQVAQLPQSRELFQSLMQFNQEMRADKIVRPNELKANLWLIDALTLQLLTPEHYADYLVKVAEKFSYLPFKKVLVHVDARASQTQVEQISLALQTYGVEGVFLQTPEFYFPLFASLPPHSLIVHGLFAPELCYAVVGRQNFVCDLVLALNYPEVLEFCQQAGVNYQNLIFSLQNSLGIDFKDADFAYKSAQIGRERLDKYLWGQLVDQSFVDFEQEIQNLVLQLKEQDQEIVIPSLFDLSKKDALDLALLSQALLAQESKDKDSESEEATQPQVDLALATVNPIYLDANERQVNAKALKLVKERAVEGSASDLNVLAQARSMVGMAKRKQQAYDTLVRRQKLKPSVESEYSVAHVVAQARLEQEQQEQEQVSQNPFAYPVNEHANKIAFNLAFLQKFISYQQGVVDSWQTLTQVQAPEQTDLAIVPGFSPLGQDKTQAHNTYSLLDFIYTRLDIAAHQPSQIAVVTNQKAFNKLQVWFSHLGHNNNDFLILTTKPELFIVDQYFAGRYIDIRNYISELEAKPYFNIYDVVNVGYKLQARIQSQLGFGVSNLYVPQFNNSLLFTLIMNSQLITLNVLAHDGVNLEFADLGLGSLHQLIKQYRTKFGYSLPSNRLVEQVHGIDNIVFDVKDDPEEINRYNSYRIRGTRYRLA</sequence>
<reference evidence="1 2" key="1">
    <citation type="submission" date="2017-08" db="EMBL/GenBank/DDBJ databases">
        <title>Reclassification of Bisgaard taxon 37 and 44.</title>
        <authorList>
            <person name="Christensen H."/>
        </authorList>
    </citation>
    <scope>NUCLEOTIDE SEQUENCE [LARGE SCALE GENOMIC DNA]</scope>
    <source>
        <strain evidence="1 2">B96_4</strain>
    </source>
</reference>
<dbReference type="RefSeq" id="WP_119496507.1">
    <property type="nucleotide sequence ID" value="NZ_NRJH01000013.1"/>
</dbReference>